<evidence type="ECO:0000256" key="5">
    <source>
        <dbReference type="SAM" id="Phobius"/>
    </source>
</evidence>
<dbReference type="PANTHER" id="PTHR32089">
    <property type="entry name" value="METHYL-ACCEPTING CHEMOTAXIS PROTEIN MCPB"/>
    <property type="match status" value="1"/>
</dbReference>
<dbReference type="Gene3D" id="1.10.287.950">
    <property type="entry name" value="Methyl-accepting chemotaxis protein"/>
    <property type="match status" value="1"/>
</dbReference>
<evidence type="ECO:0000259" key="7">
    <source>
        <dbReference type="PROSITE" id="PS50885"/>
    </source>
</evidence>
<dbReference type="InterPro" id="IPR003660">
    <property type="entry name" value="HAMP_dom"/>
</dbReference>
<evidence type="ECO:0000256" key="2">
    <source>
        <dbReference type="ARBA" id="ARBA00023224"/>
    </source>
</evidence>
<dbReference type="RefSeq" id="WP_011497068.1">
    <property type="nucleotide sequence ID" value="NC_007954.1"/>
</dbReference>
<dbReference type="EMBL" id="CP000302">
    <property type="protein sequence ID" value="ABE55917.1"/>
    <property type="molecule type" value="Genomic_DNA"/>
</dbReference>
<feature type="domain" description="Methyl-accepting transducer" evidence="6">
    <location>
        <begin position="403"/>
        <end position="639"/>
    </location>
</feature>
<dbReference type="FunFam" id="1.10.287.950:FF:000001">
    <property type="entry name" value="Methyl-accepting chemotaxis sensory transducer"/>
    <property type="match status" value="1"/>
</dbReference>
<feature type="transmembrane region" description="Helical" evidence="5">
    <location>
        <begin position="325"/>
        <end position="343"/>
    </location>
</feature>
<dbReference type="CDD" id="cd06225">
    <property type="entry name" value="HAMP"/>
    <property type="match status" value="1"/>
</dbReference>
<dbReference type="InterPro" id="IPR004089">
    <property type="entry name" value="MCPsignal_dom"/>
</dbReference>
<evidence type="ECO:0000313" key="8">
    <source>
        <dbReference type="EMBL" id="ABE55917.1"/>
    </source>
</evidence>
<dbReference type="PANTHER" id="PTHR32089:SF112">
    <property type="entry name" value="LYSOZYME-LIKE PROTEIN-RELATED"/>
    <property type="match status" value="1"/>
</dbReference>
<organism evidence="8 9">
    <name type="scientific">Shewanella denitrificans (strain OS217 / ATCC BAA-1090 / DSM 15013)</name>
    <dbReference type="NCBI Taxonomy" id="318161"/>
    <lineage>
        <taxon>Bacteria</taxon>
        <taxon>Pseudomonadati</taxon>
        <taxon>Pseudomonadota</taxon>
        <taxon>Gammaproteobacteria</taxon>
        <taxon>Alteromonadales</taxon>
        <taxon>Shewanellaceae</taxon>
        <taxon>Shewanella</taxon>
    </lineage>
</organism>
<keyword evidence="5" id="KW-0472">Membrane</keyword>
<dbReference type="KEGG" id="sdn:Sden_2638"/>
<evidence type="ECO:0000259" key="6">
    <source>
        <dbReference type="PROSITE" id="PS50111"/>
    </source>
</evidence>
<dbReference type="PROSITE" id="PS50111">
    <property type="entry name" value="CHEMOTAXIS_TRANSDUC_2"/>
    <property type="match status" value="1"/>
</dbReference>
<dbReference type="Pfam" id="PF00672">
    <property type="entry name" value="HAMP"/>
    <property type="match status" value="1"/>
</dbReference>
<dbReference type="Proteomes" id="UP000001982">
    <property type="component" value="Chromosome"/>
</dbReference>
<dbReference type="GO" id="GO:0007165">
    <property type="term" value="P:signal transduction"/>
    <property type="evidence" value="ECO:0007669"/>
    <property type="project" value="UniProtKB-KW"/>
</dbReference>
<dbReference type="AlphaFoldDB" id="Q12KV9"/>
<reference evidence="8 9" key="1">
    <citation type="submission" date="2006-03" db="EMBL/GenBank/DDBJ databases">
        <title>Complete sequence of Shewanella denitrificans OS217.</title>
        <authorList>
            <consortium name="US DOE Joint Genome Institute"/>
            <person name="Copeland A."/>
            <person name="Lucas S."/>
            <person name="Lapidus A."/>
            <person name="Barry K."/>
            <person name="Detter J.C."/>
            <person name="Glavina del Rio T."/>
            <person name="Hammon N."/>
            <person name="Israni S."/>
            <person name="Dalin E."/>
            <person name="Tice H."/>
            <person name="Pitluck S."/>
            <person name="Brettin T."/>
            <person name="Bruce D."/>
            <person name="Han C."/>
            <person name="Tapia R."/>
            <person name="Gilna P."/>
            <person name="Kiss H."/>
            <person name="Schmutz J."/>
            <person name="Larimer F."/>
            <person name="Land M."/>
            <person name="Hauser L."/>
            <person name="Kyrpides N."/>
            <person name="Lykidis A."/>
            <person name="Richardson P."/>
        </authorList>
    </citation>
    <scope>NUCLEOTIDE SEQUENCE [LARGE SCALE GENOMIC DNA]</scope>
    <source>
        <strain evidence="9">OS217 / ATCC BAA-1090 / DSM 15013</strain>
    </source>
</reference>
<dbReference type="SMART" id="SM00304">
    <property type="entry name" value="HAMP"/>
    <property type="match status" value="1"/>
</dbReference>
<dbReference type="GO" id="GO:0016020">
    <property type="term" value="C:membrane"/>
    <property type="evidence" value="ECO:0007669"/>
    <property type="project" value="UniProtKB-SubCell"/>
</dbReference>
<dbReference type="eggNOG" id="COG0840">
    <property type="taxonomic scope" value="Bacteria"/>
</dbReference>
<dbReference type="OrthoDB" id="6846832at2"/>
<dbReference type="SMART" id="SM00283">
    <property type="entry name" value="MA"/>
    <property type="match status" value="1"/>
</dbReference>
<evidence type="ECO:0000256" key="3">
    <source>
        <dbReference type="ARBA" id="ARBA00029447"/>
    </source>
</evidence>
<keyword evidence="5" id="KW-1133">Transmembrane helix</keyword>
<dbReference type="SUPFAM" id="SSF58104">
    <property type="entry name" value="Methyl-accepting chemotaxis protein (MCP) signaling domain"/>
    <property type="match status" value="1"/>
</dbReference>
<proteinExistence type="inferred from homology"/>
<sequence>MLKITIKQKIAIGFASIGLLLLAGTSFFYSSLTKIQTANYNIETLAVPVQQQSNQLQLALLKMAKLNSQAFAQSKRVNIEASLAEYQTIHSQYQQIQTELAQKVSDQTQMQTALAKAQEHFLAYSQYTNNMFTEKLAIDAAIEAFKTLDSNFKQARTNASNAMIDLEIIDAGDQAALLNDVIATGTRVDDMLYTLGNSLMDLGRIKQMDALQTHKQDVGFLLSNIRSNFDYLKQQAYGLPADDTLAQFDTELVLILKLLETPGELYLAQEQVIKNQLAAEVSHTQADQVFKSNFAALNQLVALADKRFENLQRVADDEINGAQTLAMLMTLVFILMASFIYFFTSKAMLGPLNAINKALALIASGDLSKRLTKRNEDEFGVLMDNMNKLSDSLAHLLEGISRDAHKLDTSAISSQKQGEKIAASANGQIKRVKQARALAEQIHHSSNTVHTQAEESANQILLASKLGLQVKGVADDNQRIIENLSNNLGDSVQVVTRLSQHSNNIGSILVTISAIAEQTNLLALNAAIEAARAGENGRGFAVVADEVRSLASRTQSSTAEIQTMINALQQETKNAVTAIGQGQSQASDCVEQSKTLHGSIEQIENALTQINLMSQSINQAANEQVKFSQQIEDTMIETSDAAERNASESSAMAKESAELNNLAHSLTTSVERFKL</sequence>
<dbReference type="Pfam" id="PF00015">
    <property type="entry name" value="MCPsignal"/>
    <property type="match status" value="1"/>
</dbReference>
<dbReference type="GO" id="GO:0006935">
    <property type="term" value="P:chemotaxis"/>
    <property type="evidence" value="ECO:0007669"/>
    <property type="project" value="UniProtKB-ARBA"/>
</dbReference>
<accession>Q12KV9</accession>
<evidence type="ECO:0000256" key="4">
    <source>
        <dbReference type="PROSITE-ProRule" id="PRU00284"/>
    </source>
</evidence>
<keyword evidence="2 4" id="KW-0807">Transducer</keyword>
<dbReference type="STRING" id="318161.Sden_2638"/>
<keyword evidence="9" id="KW-1185">Reference proteome</keyword>
<protein>
    <submittedName>
        <fullName evidence="8">Methyl-accepting chemotaxis sensory transducer</fullName>
    </submittedName>
</protein>
<keyword evidence="5" id="KW-0812">Transmembrane</keyword>
<feature type="domain" description="HAMP" evidence="7">
    <location>
        <begin position="346"/>
        <end position="398"/>
    </location>
</feature>
<gene>
    <name evidence="8" type="ordered locus">Sden_2638</name>
</gene>
<feature type="transmembrane region" description="Helical" evidence="5">
    <location>
        <begin position="12"/>
        <end position="32"/>
    </location>
</feature>
<dbReference type="Gene3D" id="6.10.340.10">
    <property type="match status" value="1"/>
</dbReference>
<evidence type="ECO:0000256" key="1">
    <source>
        <dbReference type="ARBA" id="ARBA00004370"/>
    </source>
</evidence>
<comment type="subcellular location">
    <subcellularLocation>
        <location evidence="1">Membrane</location>
    </subcellularLocation>
</comment>
<dbReference type="PROSITE" id="PS50885">
    <property type="entry name" value="HAMP"/>
    <property type="match status" value="1"/>
</dbReference>
<name>Q12KV9_SHEDO</name>
<dbReference type="HOGENOM" id="CLU_000445_107_27_6"/>
<evidence type="ECO:0000313" key="9">
    <source>
        <dbReference type="Proteomes" id="UP000001982"/>
    </source>
</evidence>
<comment type="similarity">
    <text evidence="3">Belongs to the methyl-accepting chemotaxis (MCP) protein family.</text>
</comment>